<evidence type="ECO:0000313" key="3">
    <source>
        <dbReference type="Proteomes" id="UP000677228"/>
    </source>
</evidence>
<gene>
    <name evidence="1" type="ORF">OVA965_LOCUS21985</name>
    <name evidence="2" type="ORF">TMI583_LOCUS22696</name>
</gene>
<comment type="caution">
    <text evidence="1">The sequence shown here is derived from an EMBL/GenBank/DDBJ whole genome shotgun (WGS) entry which is preliminary data.</text>
</comment>
<dbReference type="AlphaFoldDB" id="A0A8S2E8A5"/>
<dbReference type="SUPFAM" id="SSF52047">
    <property type="entry name" value="RNI-like"/>
    <property type="match status" value="1"/>
</dbReference>
<evidence type="ECO:0000313" key="1">
    <source>
        <dbReference type="EMBL" id="CAF1158818.1"/>
    </source>
</evidence>
<name>A0A8S2E8A5_9BILA</name>
<accession>A0A8S2E8A5</accession>
<evidence type="ECO:0000313" key="2">
    <source>
        <dbReference type="EMBL" id="CAF3970384.1"/>
    </source>
</evidence>
<organism evidence="1 3">
    <name type="scientific">Didymodactylos carnosus</name>
    <dbReference type="NCBI Taxonomy" id="1234261"/>
    <lineage>
        <taxon>Eukaryota</taxon>
        <taxon>Metazoa</taxon>
        <taxon>Spiralia</taxon>
        <taxon>Gnathifera</taxon>
        <taxon>Rotifera</taxon>
        <taxon>Eurotatoria</taxon>
        <taxon>Bdelloidea</taxon>
        <taxon>Philodinida</taxon>
        <taxon>Philodinidae</taxon>
        <taxon>Didymodactylos</taxon>
    </lineage>
</organism>
<dbReference type="EMBL" id="CAJNOK010012224">
    <property type="protein sequence ID" value="CAF1158818.1"/>
    <property type="molecule type" value="Genomic_DNA"/>
</dbReference>
<dbReference type="EMBL" id="CAJOBA010033745">
    <property type="protein sequence ID" value="CAF3970384.1"/>
    <property type="molecule type" value="Genomic_DNA"/>
</dbReference>
<protein>
    <submittedName>
        <fullName evidence="1">Uncharacterized protein</fullName>
    </submittedName>
</protein>
<dbReference type="Proteomes" id="UP000682733">
    <property type="component" value="Unassembled WGS sequence"/>
</dbReference>
<sequence>MDFLSIPKFQFENYFVKSNILKNYSRQIRTVKLDDWQLKYFHLLIDIEKFVQLRSVRIQYFDEEMLHDFTQILLKLSRMKYLSYLHIEFSHVLVLENETVNMLKSLLLLSSLKTYILNNCRCPVVLDKNDNKSNIEDLRLCLRSLFDFSALSYCVPKIKSLSLSLQYNNKLHSSCYPIIVYDLRCLQKLEIRLKDTSFDEFECVLKQLSNLKELCFTSTSIDYINGQRWQYLLSSLRTLKVFKFNIYLHYLNQSLINVEIMCSSFQNNFWFKREIFVGFDYYPCENSSTLFVYTLPYDKNEYRLGIGSFESILSS</sequence>
<proteinExistence type="predicted"/>
<reference evidence="1" key="1">
    <citation type="submission" date="2021-02" db="EMBL/GenBank/DDBJ databases">
        <authorList>
            <person name="Nowell W R."/>
        </authorList>
    </citation>
    <scope>NUCLEOTIDE SEQUENCE</scope>
</reference>
<dbReference type="Proteomes" id="UP000677228">
    <property type="component" value="Unassembled WGS sequence"/>
</dbReference>